<organism evidence="2 3">
    <name type="scientific">Acinetobacter wuhouensis</name>
    <dbReference type="NCBI Taxonomy" id="1879050"/>
    <lineage>
        <taxon>Bacteria</taxon>
        <taxon>Pseudomonadati</taxon>
        <taxon>Pseudomonadota</taxon>
        <taxon>Gammaproteobacteria</taxon>
        <taxon>Moraxellales</taxon>
        <taxon>Moraxellaceae</taxon>
        <taxon>Acinetobacter</taxon>
    </lineage>
</organism>
<dbReference type="EMBL" id="SGSQ01000068">
    <property type="protein sequence ID" value="RZG42581.1"/>
    <property type="molecule type" value="Genomic_DNA"/>
</dbReference>
<name>A0A4Q7AC67_9GAMM</name>
<sequence length="111" mass="12963">MDTLIILLIILGFLGFILVIKNNKKTPIKNNKLSLKELAKKTFPKYKIIEKHGTVMICEINHRNEPDELVFIRIEPNKQKNITKFGRRYKAEYPAMPTAKELKIDFGKHLN</sequence>
<dbReference type="Proteomes" id="UP000293863">
    <property type="component" value="Unassembled WGS sequence"/>
</dbReference>
<evidence type="ECO:0000313" key="2">
    <source>
        <dbReference type="EMBL" id="RZG42581.1"/>
    </source>
</evidence>
<evidence type="ECO:0000256" key="1">
    <source>
        <dbReference type="SAM" id="Phobius"/>
    </source>
</evidence>
<gene>
    <name evidence="2" type="ORF">EXU28_18880</name>
</gene>
<evidence type="ECO:0000313" key="3">
    <source>
        <dbReference type="Proteomes" id="UP000293863"/>
    </source>
</evidence>
<feature type="transmembrane region" description="Helical" evidence="1">
    <location>
        <begin position="6"/>
        <end position="23"/>
    </location>
</feature>
<dbReference type="AlphaFoldDB" id="A0A4Q7AC67"/>
<keyword evidence="1" id="KW-0812">Transmembrane</keyword>
<reference evidence="2 3" key="1">
    <citation type="submission" date="2019-02" db="EMBL/GenBank/DDBJ databases">
        <title>The Batch Genome Submission of Acinetobacter spp. strains.</title>
        <authorList>
            <person name="Qin J."/>
            <person name="Hu Y."/>
            <person name="Ye H."/>
            <person name="Wei L."/>
            <person name="Feng Y."/>
            <person name="Zong Z."/>
        </authorList>
    </citation>
    <scope>NUCLEOTIDE SEQUENCE [LARGE SCALE GENOMIC DNA]</scope>
    <source>
        <strain evidence="2 3">WCHAW060049</strain>
    </source>
</reference>
<comment type="caution">
    <text evidence="2">The sequence shown here is derived from an EMBL/GenBank/DDBJ whole genome shotgun (WGS) entry which is preliminary data.</text>
</comment>
<protein>
    <submittedName>
        <fullName evidence="2">Uncharacterized protein</fullName>
    </submittedName>
</protein>
<keyword evidence="1" id="KW-1133">Transmembrane helix</keyword>
<keyword evidence="3" id="KW-1185">Reference proteome</keyword>
<keyword evidence="1" id="KW-0472">Membrane</keyword>
<accession>A0A4Q7AC67</accession>
<dbReference type="RefSeq" id="WP_130169041.1">
    <property type="nucleotide sequence ID" value="NZ_SGSQ01000068.1"/>
</dbReference>
<proteinExistence type="predicted"/>